<keyword evidence="1" id="KW-0001">2Fe-2S</keyword>
<name>A0A2S7K2C3_9PROT</name>
<evidence type="ECO:0000313" key="8">
    <source>
        <dbReference type="EMBL" id="PQA86623.1"/>
    </source>
</evidence>
<evidence type="ECO:0000256" key="4">
    <source>
        <dbReference type="ARBA" id="ARBA00023004"/>
    </source>
</evidence>
<dbReference type="SUPFAM" id="SSF50022">
    <property type="entry name" value="ISP domain"/>
    <property type="match status" value="1"/>
</dbReference>
<dbReference type="PANTHER" id="PTHR21496:SF23">
    <property type="entry name" value="3-PHENYLPROPIONATE_CINNAMIC ACID DIOXYGENASE FERREDOXIN SUBUNIT"/>
    <property type="match status" value="1"/>
</dbReference>
<evidence type="ECO:0000259" key="7">
    <source>
        <dbReference type="PROSITE" id="PS51296"/>
    </source>
</evidence>
<keyword evidence="3" id="KW-0560">Oxidoreductase</keyword>
<comment type="caution">
    <text evidence="8">The sequence shown here is derived from an EMBL/GenBank/DDBJ whole genome shotgun (WGS) entry which is preliminary data.</text>
</comment>
<dbReference type="NCBIfam" id="TIGR02378">
    <property type="entry name" value="nirD_assim_sml"/>
    <property type="match status" value="1"/>
</dbReference>
<keyword evidence="9" id="KW-1185">Reference proteome</keyword>
<gene>
    <name evidence="8" type="primary">nirD</name>
    <name evidence="8" type="ORF">CW354_18730</name>
</gene>
<dbReference type="AlphaFoldDB" id="A0A2S7K2C3"/>
<dbReference type="InterPro" id="IPR036922">
    <property type="entry name" value="Rieske_2Fe-2S_sf"/>
</dbReference>
<dbReference type="Gene3D" id="2.102.10.10">
    <property type="entry name" value="Rieske [2Fe-2S] iron-sulphur domain"/>
    <property type="match status" value="1"/>
</dbReference>
<evidence type="ECO:0000256" key="1">
    <source>
        <dbReference type="ARBA" id="ARBA00022714"/>
    </source>
</evidence>
<keyword evidence="2" id="KW-0479">Metal-binding</keyword>
<dbReference type="GO" id="GO:0008942">
    <property type="term" value="F:nitrite reductase [NAD(P)H] activity"/>
    <property type="evidence" value="ECO:0007669"/>
    <property type="project" value="InterPro"/>
</dbReference>
<organism evidence="8 9">
    <name type="scientific">Hyphococcus luteus</name>
    <dbReference type="NCBI Taxonomy" id="2058213"/>
    <lineage>
        <taxon>Bacteria</taxon>
        <taxon>Pseudomonadati</taxon>
        <taxon>Pseudomonadota</taxon>
        <taxon>Alphaproteobacteria</taxon>
        <taxon>Parvularculales</taxon>
        <taxon>Parvularculaceae</taxon>
        <taxon>Hyphococcus</taxon>
    </lineage>
</organism>
<keyword evidence="4" id="KW-0408">Iron</keyword>
<dbReference type="GO" id="GO:0046872">
    <property type="term" value="F:metal ion binding"/>
    <property type="evidence" value="ECO:0007669"/>
    <property type="project" value="UniProtKB-KW"/>
</dbReference>
<accession>A0A2S7K2C3</accession>
<sequence length="115" mass="12311">MTGNWISLGALDDIPLRGARRVVRGDLAIAVFRTGDDSVRAIEDTCPHRKGPLSQGIVHGDCVTCPLHNWVISLETGVAQGADEGSVRTFRVRVGKSAEVLLCADDLDADVKCRA</sequence>
<protein>
    <submittedName>
        <fullName evidence="8">Nitrite reductase (NAD(P)H) small subunit</fullName>
    </submittedName>
</protein>
<dbReference type="CDD" id="cd03530">
    <property type="entry name" value="Rieske_NirD_small_Bacillus"/>
    <property type="match status" value="1"/>
</dbReference>
<dbReference type="EMBL" id="PJCH01000015">
    <property type="protein sequence ID" value="PQA86623.1"/>
    <property type="molecule type" value="Genomic_DNA"/>
</dbReference>
<dbReference type="RefSeq" id="WP_104831835.1">
    <property type="nucleotide sequence ID" value="NZ_PJCH01000015.1"/>
</dbReference>
<dbReference type="Pfam" id="PF00355">
    <property type="entry name" value="Rieske"/>
    <property type="match status" value="1"/>
</dbReference>
<dbReference type="Proteomes" id="UP000239504">
    <property type="component" value="Unassembled WGS sequence"/>
</dbReference>
<evidence type="ECO:0000256" key="3">
    <source>
        <dbReference type="ARBA" id="ARBA00023002"/>
    </source>
</evidence>
<evidence type="ECO:0000256" key="2">
    <source>
        <dbReference type="ARBA" id="ARBA00022723"/>
    </source>
</evidence>
<dbReference type="InterPro" id="IPR012748">
    <property type="entry name" value="Rieske-like_NirD"/>
</dbReference>
<feature type="domain" description="Rieske" evidence="7">
    <location>
        <begin position="6"/>
        <end position="101"/>
    </location>
</feature>
<dbReference type="InterPro" id="IPR017941">
    <property type="entry name" value="Rieske_2Fe-2S"/>
</dbReference>
<evidence type="ECO:0000313" key="9">
    <source>
        <dbReference type="Proteomes" id="UP000239504"/>
    </source>
</evidence>
<dbReference type="PROSITE" id="PS51296">
    <property type="entry name" value="RIESKE"/>
    <property type="match status" value="1"/>
</dbReference>
<dbReference type="GO" id="GO:0051537">
    <property type="term" value="F:2 iron, 2 sulfur cluster binding"/>
    <property type="evidence" value="ECO:0007669"/>
    <property type="project" value="UniProtKB-KW"/>
</dbReference>
<reference evidence="8 9" key="1">
    <citation type="submission" date="2017-12" db="EMBL/GenBank/DDBJ databases">
        <authorList>
            <person name="Hurst M.R.H."/>
        </authorList>
    </citation>
    <scope>NUCLEOTIDE SEQUENCE [LARGE SCALE GENOMIC DNA]</scope>
    <source>
        <strain evidence="8 9">SY-3-19</strain>
    </source>
</reference>
<keyword evidence="6" id="KW-0534">Nitrate assimilation</keyword>
<dbReference type="PANTHER" id="PTHR21496">
    <property type="entry name" value="FERREDOXIN-RELATED"/>
    <property type="match status" value="1"/>
</dbReference>
<evidence type="ECO:0000256" key="6">
    <source>
        <dbReference type="ARBA" id="ARBA00023063"/>
    </source>
</evidence>
<dbReference type="GO" id="GO:0042128">
    <property type="term" value="P:nitrate assimilation"/>
    <property type="evidence" value="ECO:0007669"/>
    <property type="project" value="UniProtKB-KW"/>
</dbReference>
<dbReference type="OrthoDB" id="9800776at2"/>
<keyword evidence="5" id="KW-0411">Iron-sulfur</keyword>
<evidence type="ECO:0000256" key="5">
    <source>
        <dbReference type="ARBA" id="ARBA00023014"/>
    </source>
</evidence>
<proteinExistence type="predicted"/>